<gene>
    <name evidence="1" type="ORF">IPOD504_LOCUS61</name>
</gene>
<dbReference type="Proteomes" id="UP000837857">
    <property type="component" value="Chromosome 1"/>
</dbReference>
<evidence type="ECO:0000313" key="2">
    <source>
        <dbReference type="Proteomes" id="UP000837857"/>
    </source>
</evidence>
<keyword evidence="2" id="KW-1185">Reference proteome</keyword>
<reference evidence="1" key="1">
    <citation type="submission" date="2022-03" db="EMBL/GenBank/DDBJ databases">
        <authorList>
            <person name="Martin H S."/>
        </authorList>
    </citation>
    <scope>NUCLEOTIDE SEQUENCE</scope>
</reference>
<dbReference type="EMBL" id="OW152813">
    <property type="protein sequence ID" value="CAH2034283.1"/>
    <property type="molecule type" value="Genomic_DNA"/>
</dbReference>
<feature type="non-terminal residue" evidence="1">
    <location>
        <position position="148"/>
    </location>
</feature>
<organism evidence="1 2">
    <name type="scientific">Iphiclides podalirius</name>
    <name type="common">scarce swallowtail</name>
    <dbReference type="NCBI Taxonomy" id="110791"/>
    <lineage>
        <taxon>Eukaryota</taxon>
        <taxon>Metazoa</taxon>
        <taxon>Ecdysozoa</taxon>
        <taxon>Arthropoda</taxon>
        <taxon>Hexapoda</taxon>
        <taxon>Insecta</taxon>
        <taxon>Pterygota</taxon>
        <taxon>Neoptera</taxon>
        <taxon>Endopterygota</taxon>
        <taxon>Lepidoptera</taxon>
        <taxon>Glossata</taxon>
        <taxon>Ditrysia</taxon>
        <taxon>Papilionoidea</taxon>
        <taxon>Papilionidae</taxon>
        <taxon>Papilioninae</taxon>
        <taxon>Iphiclides</taxon>
    </lineage>
</organism>
<name>A0ABN8HL81_9NEOP</name>
<proteinExistence type="predicted"/>
<protein>
    <submittedName>
        <fullName evidence="1">Uncharacterized protein</fullName>
    </submittedName>
</protein>
<accession>A0ABN8HL81</accession>
<evidence type="ECO:0000313" key="1">
    <source>
        <dbReference type="EMBL" id="CAH2034283.1"/>
    </source>
</evidence>
<sequence length="148" mass="15957">MSGRSDDVSSLRAPMAVGLAPWAWAGDVTPTPSLQVDAAFATGDLLLTIFSYWDGTNLHSPAARAGDGGLCKSHPHSSVSNLTRPLRYGYISVAQRHLASVATCGALLERTHTRGFTSEHRRATLSYLTTDRGRGSMTHISRQPHLSR</sequence>